<feature type="region of interest" description="Disordered" evidence="1">
    <location>
        <begin position="444"/>
        <end position="463"/>
    </location>
</feature>
<dbReference type="InterPro" id="IPR011990">
    <property type="entry name" value="TPR-like_helical_dom_sf"/>
</dbReference>
<proteinExistence type="predicted"/>
<sequence>MKLYPRMLDGSLLNQNDTMHIAQMLHTLYRRTAPAQKKTLLPVLLEFAEKLIQDLKMKHLTPHTAASLHLISFFKESQQYDKGSEFWKWLSRQTDEFVDAEVYGAAIELLAYQGAESLEALEELYSHALKRYPGNFAEYHLSPEAIVPDRAQPTTIKGLPMSLLQGILTARVLRGDWRKAYLALDTALRLFPTQVPGRFFELLMYERPVSECYKVFLIACRSGVILRPERLGAVLDKLVSTQQDKGARLPLSDRVTLLNGMINAVHAYIGAGGTVEGPHLSMLVKGFAGLLPDRKLRVENDPVSDVAQSIAAAARTLLRVFMQAGTVPSTSTFNSLILLAGRANLPEMIASTTQDMIALGIEPDAVTYRTMVLAAGDIGTPQLVESSWQTLVNAAEARSENLDMKDWQALVKAGQRAKHITFVQEQLDKLGRDMNPHVVGRLLNDRRDAGSKSPATGESDTMDPESLVFHMQQIMSRISSIIQLIQSGRLQDFYESPLPMSLSPADVQLGPEEILRKVYDELSTDPQQPPAPRSGPPSTNPTGFPLDELRFENWKSINELLLEAEAYEAERQKAVHNAIANGKPMPKKIPVLSFLRVGSTEGAEGEQREAPDATPSEVKQRVLRLRGLDKPRQLRFDT</sequence>
<feature type="region of interest" description="Disordered" evidence="1">
    <location>
        <begin position="600"/>
        <end position="624"/>
    </location>
</feature>
<evidence type="ECO:0000256" key="1">
    <source>
        <dbReference type="SAM" id="MobiDB-lite"/>
    </source>
</evidence>
<comment type="caution">
    <text evidence="2">The sequence shown here is derived from an EMBL/GenBank/DDBJ whole genome shotgun (WGS) entry which is preliminary data.</text>
</comment>
<dbReference type="EMBL" id="JAPDRL010000031">
    <property type="protein sequence ID" value="KAJ9665225.1"/>
    <property type="molecule type" value="Genomic_DNA"/>
</dbReference>
<evidence type="ECO:0000313" key="3">
    <source>
        <dbReference type="Proteomes" id="UP001172684"/>
    </source>
</evidence>
<dbReference type="Gene3D" id="1.25.40.10">
    <property type="entry name" value="Tetratricopeptide repeat domain"/>
    <property type="match status" value="1"/>
</dbReference>
<evidence type="ECO:0000313" key="2">
    <source>
        <dbReference type="EMBL" id="KAJ9665225.1"/>
    </source>
</evidence>
<dbReference type="Proteomes" id="UP001172684">
    <property type="component" value="Unassembled WGS sequence"/>
</dbReference>
<protein>
    <submittedName>
        <fullName evidence="2">Uncharacterized protein</fullName>
    </submittedName>
</protein>
<feature type="region of interest" description="Disordered" evidence="1">
    <location>
        <begin position="523"/>
        <end position="546"/>
    </location>
</feature>
<feature type="compositionally biased region" description="Pro residues" evidence="1">
    <location>
        <begin position="527"/>
        <end position="539"/>
    </location>
</feature>
<reference evidence="2" key="1">
    <citation type="submission" date="2022-10" db="EMBL/GenBank/DDBJ databases">
        <title>Culturing micro-colonial fungi from biological soil crusts in the Mojave desert and describing Neophaeococcomyces mojavensis, and introducing the new genera and species Taxawa tesnikishii.</title>
        <authorList>
            <person name="Kurbessoian T."/>
            <person name="Stajich J.E."/>
        </authorList>
    </citation>
    <scope>NUCLEOTIDE SEQUENCE</scope>
    <source>
        <strain evidence="2">TK_1</strain>
    </source>
</reference>
<keyword evidence="3" id="KW-1185">Reference proteome</keyword>
<organism evidence="2 3">
    <name type="scientific">Coniosporium apollinis</name>
    <dbReference type="NCBI Taxonomy" id="61459"/>
    <lineage>
        <taxon>Eukaryota</taxon>
        <taxon>Fungi</taxon>
        <taxon>Dikarya</taxon>
        <taxon>Ascomycota</taxon>
        <taxon>Pezizomycotina</taxon>
        <taxon>Dothideomycetes</taxon>
        <taxon>Dothideomycetes incertae sedis</taxon>
        <taxon>Coniosporium</taxon>
    </lineage>
</organism>
<name>A0ABQ9NS59_9PEZI</name>
<gene>
    <name evidence="2" type="ORF">H2201_004699</name>
</gene>
<accession>A0ABQ9NS59</accession>